<keyword evidence="2" id="KW-1185">Reference proteome</keyword>
<organism evidence="1 2">
    <name type="scientific">Eretmocerus hayati</name>
    <dbReference type="NCBI Taxonomy" id="131215"/>
    <lineage>
        <taxon>Eukaryota</taxon>
        <taxon>Metazoa</taxon>
        <taxon>Ecdysozoa</taxon>
        <taxon>Arthropoda</taxon>
        <taxon>Hexapoda</taxon>
        <taxon>Insecta</taxon>
        <taxon>Pterygota</taxon>
        <taxon>Neoptera</taxon>
        <taxon>Endopterygota</taxon>
        <taxon>Hymenoptera</taxon>
        <taxon>Apocrita</taxon>
        <taxon>Proctotrupomorpha</taxon>
        <taxon>Chalcidoidea</taxon>
        <taxon>Aphelinidae</taxon>
        <taxon>Aphelininae</taxon>
        <taxon>Eretmocerus</taxon>
    </lineage>
</organism>
<dbReference type="EMBL" id="CM056744">
    <property type="protein sequence ID" value="KAJ8665684.1"/>
    <property type="molecule type" value="Genomic_DNA"/>
</dbReference>
<sequence length="206" mass="22401">MTVERGGIEVEITPAPMTESEGETSEVESLSDIFGGNITKDEVQSISRRLNESMVQRSKVHPVLELTGGGMQRALSEGDLTTEKDTVEVENYSKGRIPGESTQERLDEADPIDAFTRDDSVMAERIRQLSQQLLDKTEAEIESEEDSSSEDTEVVIDAGPIRAVSETPTVTSKTPNAKKNVEAINPFSRGSLRRISTGGGNCSHTT</sequence>
<protein>
    <submittedName>
        <fullName evidence="1">Uncharacterized protein</fullName>
    </submittedName>
</protein>
<proteinExistence type="predicted"/>
<gene>
    <name evidence="1" type="ORF">QAD02_007346</name>
</gene>
<dbReference type="Proteomes" id="UP001239111">
    <property type="component" value="Chromosome 4"/>
</dbReference>
<name>A0ACC2N3P4_9HYME</name>
<evidence type="ECO:0000313" key="1">
    <source>
        <dbReference type="EMBL" id="KAJ8665684.1"/>
    </source>
</evidence>
<evidence type="ECO:0000313" key="2">
    <source>
        <dbReference type="Proteomes" id="UP001239111"/>
    </source>
</evidence>
<accession>A0ACC2N3P4</accession>
<reference evidence="1" key="1">
    <citation type="submission" date="2023-04" db="EMBL/GenBank/DDBJ databases">
        <title>A chromosome-level genome assembly of the parasitoid wasp Eretmocerus hayati.</title>
        <authorList>
            <person name="Zhong Y."/>
            <person name="Liu S."/>
            <person name="Liu Y."/>
        </authorList>
    </citation>
    <scope>NUCLEOTIDE SEQUENCE</scope>
    <source>
        <strain evidence="1">ZJU_SS_LIU_2023</strain>
    </source>
</reference>
<comment type="caution">
    <text evidence="1">The sequence shown here is derived from an EMBL/GenBank/DDBJ whole genome shotgun (WGS) entry which is preliminary data.</text>
</comment>